<protein>
    <recommendedName>
        <fullName evidence="1">AAA-type ATPase N-terminal domain-containing protein</fullName>
    </recommendedName>
</protein>
<dbReference type="InterPro" id="IPR025753">
    <property type="entry name" value="AAA_N_dom"/>
</dbReference>
<dbReference type="Proteomes" id="UP001497516">
    <property type="component" value="Chromosome 5"/>
</dbReference>
<evidence type="ECO:0000259" key="1">
    <source>
        <dbReference type="Pfam" id="PF14363"/>
    </source>
</evidence>
<evidence type="ECO:0000313" key="2">
    <source>
        <dbReference type="EMBL" id="CAL1391192.1"/>
    </source>
</evidence>
<dbReference type="AlphaFoldDB" id="A0AAV2EZK9"/>
<name>A0AAV2EZK9_9ROSI</name>
<organism evidence="2 3">
    <name type="scientific">Linum trigynum</name>
    <dbReference type="NCBI Taxonomy" id="586398"/>
    <lineage>
        <taxon>Eukaryota</taxon>
        <taxon>Viridiplantae</taxon>
        <taxon>Streptophyta</taxon>
        <taxon>Embryophyta</taxon>
        <taxon>Tracheophyta</taxon>
        <taxon>Spermatophyta</taxon>
        <taxon>Magnoliopsida</taxon>
        <taxon>eudicotyledons</taxon>
        <taxon>Gunneridae</taxon>
        <taxon>Pentapetalae</taxon>
        <taxon>rosids</taxon>
        <taxon>fabids</taxon>
        <taxon>Malpighiales</taxon>
        <taxon>Linaceae</taxon>
        <taxon>Linum</taxon>
    </lineage>
</organism>
<gene>
    <name evidence="2" type="ORF">LTRI10_LOCUS31933</name>
</gene>
<sequence>MGGLQLPTMSTLLSLYASLSAVAMIVRTILSDMIPESIREFIYWKASDFFSSYFSRDFTFLIEDHWEAVDNETFRAVQAYLPTMVGPDTGCLLLGHNDNNNILAKAQTGVSVYTRIVDHFQGMKLEWTLNEKEESKSSNYYIPKKTKVPAEVQEERQR</sequence>
<dbReference type="Pfam" id="PF14363">
    <property type="entry name" value="AAA_assoc"/>
    <property type="match status" value="1"/>
</dbReference>
<proteinExistence type="predicted"/>
<reference evidence="2 3" key="1">
    <citation type="submission" date="2024-04" db="EMBL/GenBank/DDBJ databases">
        <authorList>
            <person name="Fracassetti M."/>
        </authorList>
    </citation>
    <scope>NUCLEOTIDE SEQUENCE [LARGE SCALE GENOMIC DNA]</scope>
</reference>
<keyword evidence="3" id="KW-1185">Reference proteome</keyword>
<evidence type="ECO:0000313" key="3">
    <source>
        <dbReference type="Proteomes" id="UP001497516"/>
    </source>
</evidence>
<dbReference type="EMBL" id="OZ034818">
    <property type="protein sequence ID" value="CAL1391192.1"/>
    <property type="molecule type" value="Genomic_DNA"/>
</dbReference>
<accession>A0AAV2EZK9</accession>
<feature type="domain" description="AAA-type ATPase N-terminal" evidence="1">
    <location>
        <begin position="34"/>
        <end position="130"/>
    </location>
</feature>